<dbReference type="Pfam" id="PF03601">
    <property type="entry name" value="Cons_hypoth698"/>
    <property type="match status" value="1"/>
</dbReference>
<keyword evidence="9" id="KW-1185">Reference proteome</keyword>
<evidence type="ECO:0000313" key="9">
    <source>
        <dbReference type="Proteomes" id="UP000058599"/>
    </source>
</evidence>
<evidence type="ECO:0000256" key="1">
    <source>
        <dbReference type="ARBA" id="ARBA00004651"/>
    </source>
</evidence>
<gene>
    <name evidence="8" type="primary">tauZ</name>
    <name evidence="8" type="ORF">SGRAN_0454</name>
</gene>
<dbReference type="PANTHER" id="PTHR30106:SF2">
    <property type="entry name" value="UPF0324 INNER MEMBRANE PROTEIN YEIH"/>
    <property type="match status" value="1"/>
</dbReference>
<dbReference type="RefSeq" id="WP_237233719.1">
    <property type="nucleotide sequence ID" value="NZ_CP012199.1"/>
</dbReference>
<feature type="transmembrane region" description="Helical" evidence="7">
    <location>
        <begin position="231"/>
        <end position="252"/>
    </location>
</feature>
<organism evidence="8 9">
    <name type="scientific">Sphingopyxis granuli</name>
    <dbReference type="NCBI Taxonomy" id="267128"/>
    <lineage>
        <taxon>Bacteria</taxon>
        <taxon>Pseudomonadati</taxon>
        <taxon>Pseudomonadota</taxon>
        <taxon>Alphaproteobacteria</taxon>
        <taxon>Sphingomonadales</taxon>
        <taxon>Sphingomonadaceae</taxon>
        <taxon>Sphingopyxis</taxon>
    </lineage>
</organism>
<dbReference type="Proteomes" id="UP000058599">
    <property type="component" value="Chromosome"/>
</dbReference>
<accession>A0AA86L2J6</accession>
<proteinExistence type="inferred from homology"/>
<dbReference type="PANTHER" id="PTHR30106">
    <property type="entry name" value="INNER MEMBRANE PROTEIN YEIH-RELATED"/>
    <property type="match status" value="1"/>
</dbReference>
<dbReference type="KEGG" id="sgi:SGRAN_0454"/>
<feature type="transmembrane region" description="Helical" evidence="7">
    <location>
        <begin position="324"/>
        <end position="343"/>
    </location>
</feature>
<keyword evidence="3" id="KW-1003">Cell membrane</keyword>
<protein>
    <submittedName>
        <fullName evidence="8">UPF0324 membrane protein TauZ</fullName>
    </submittedName>
</protein>
<keyword evidence="6 7" id="KW-0472">Membrane</keyword>
<feature type="transmembrane region" description="Helical" evidence="7">
    <location>
        <begin position="108"/>
        <end position="130"/>
    </location>
</feature>
<dbReference type="AlphaFoldDB" id="A0AA86L2J6"/>
<feature type="transmembrane region" description="Helical" evidence="7">
    <location>
        <begin position="136"/>
        <end position="157"/>
    </location>
</feature>
<evidence type="ECO:0000256" key="4">
    <source>
        <dbReference type="ARBA" id="ARBA00022692"/>
    </source>
</evidence>
<evidence type="ECO:0000256" key="6">
    <source>
        <dbReference type="ARBA" id="ARBA00023136"/>
    </source>
</evidence>
<dbReference type="GO" id="GO:0005886">
    <property type="term" value="C:plasma membrane"/>
    <property type="evidence" value="ECO:0007669"/>
    <property type="project" value="UniProtKB-SubCell"/>
</dbReference>
<sequence length="345" mass="35007">MAGSSPYPMACDLYGDIIDRPGHTWRSLLPGLVVVCMATLAAGFIADRYAMPLTLTALLTGLALNFLSADERLDAGLAFASQYLLRAGIVLVGLRITFGQIADLGPGVLIATMIVMASVMLVAVGISRLLGFGNGFGVLAGGAVGICGASAAMAIASTLGERRISQAQLTLVLVGVSGMSAIAMIAYPILLHKLSFGDIDAGFVLGAAIHDVSQAIGAGYSFSDAAGQTAAIVKLTRVTLLAPVLAIIALCFRTETAGRRRPGVPLFVVGFFVMAGINSLGIVPGFVGTQADRLAAGLLAAAVTATAVRSPLRQLTGSGGRQLIVVAAATLTALAITLAAVRLGV</sequence>
<keyword evidence="5 7" id="KW-1133">Transmembrane helix</keyword>
<dbReference type="EMBL" id="CP012199">
    <property type="protein sequence ID" value="AMG72850.1"/>
    <property type="molecule type" value="Genomic_DNA"/>
</dbReference>
<evidence type="ECO:0000256" key="2">
    <source>
        <dbReference type="ARBA" id="ARBA00007977"/>
    </source>
</evidence>
<reference evidence="8 9" key="1">
    <citation type="journal article" date="2016" name="BMC Genomics">
        <title>Genomic analysis of the nitrate-respiring Sphingopyxis granuli (formerly Sphingomonas macrogoltabida) strain TFA.</title>
        <authorList>
            <person name="Garcia-Romero I."/>
            <person name="Perez-Pulido A.J."/>
            <person name="Gonzalez-Flores Y.E."/>
            <person name="Reyes-Ramirez F."/>
            <person name="Santero E."/>
            <person name="Floriano B."/>
        </authorList>
    </citation>
    <scope>NUCLEOTIDE SEQUENCE [LARGE SCALE GENOMIC DNA]</scope>
    <source>
        <strain evidence="8 9">TFA</strain>
    </source>
</reference>
<evidence type="ECO:0000256" key="7">
    <source>
        <dbReference type="SAM" id="Phobius"/>
    </source>
</evidence>
<keyword evidence="4 7" id="KW-0812">Transmembrane</keyword>
<feature type="transmembrane region" description="Helical" evidence="7">
    <location>
        <begin position="28"/>
        <end position="46"/>
    </location>
</feature>
<evidence type="ECO:0000256" key="5">
    <source>
        <dbReference type="ARBA" id="ARBA00022989"/>
    </source>
</evidence>
<evidence type="ECO:0000256" key="3">
    <source>
        <dbReference type="ARBA" id="ARBA00022475"/>
    </source>
</evidence>
<feature type="transmembrane region" description="Helical" evidence="7">
    <location>
        <begin position="169"/>
        <end position="190"/>
    </location>
</feature>
<name>A0AA86L2J6_9SPHN</name>
<comment type="subcellular location">
    <subcellularLocation>
        <location evidence="1">Cell membrane</location>
        <topology evidence="1">Multi-pass membrane protein</topology>
    </subcellularLocation>
</comment>
<comment type="similarity">
    <text evidence="2">Belongs to the UPF0324 family.</text>
</comment>
<dbReference type="InterPro" id="IPR018383">
    <property type="entry name" value="UPF0324_pro"/>
</dbReference>
<feature type="transmembrane region" description="Helical" evidence="7">
    <location>
        <begin position="264"/>
        <end position="287"/>
    </location>
</feature>
<evidence type="ECO:0000313" key="8">
    <source>
        <dbReference type="EMBL" id="AMG72850.1"/>
    </source>
</evidence>